<feature type="transmembrane region" description="Helical" evidence="2">
    <location>
        <begin position="55"/>
        <end position="76"/>
    </location>
</feature>
<feature type="transmembrane region" description="Helical" evidence="2">
    <location>
        <begin position="97"/>
        <end position="120"/>
    </location>
</feature>
<dbReference type="GO" id="GO:0005886">
    <property type="term" value="C:plasma membrane"/>
    <property type="evidence" value="ECO:0007669"/>
    <property type="project" value="TreeGrafter"/>
</dbReference>
<keyword evidence="2" id="KW-0812">Transmembrane</keyword>
<feature type="transmembrane region" description="Helical" evidence="2">
    <location>
        <begin position="156"/>
        <end position="173"/>
    </location>
</feature>
<keyword evidence="5" id="KW-1185">Reference proteome</keyword>
<keyword evidence="2" id="KW-1133">Transmembrane helix</keyword>
<organism evidence="4 5">
    <name type="scientific">Nitrosococcus wardiae</name>
    <dbReference type="NCBI Taxonomy" id="1814290"/>
    <lineage>
        <taxon>Bacteria</taxon>
        <taxon>Pseudomonadati</taxon>
        <taxon>Pseudomonadota</taxon>
        <taxon>Gammaproteobacteria</taxon>
        <taxon>Chromatiales</taxon>
        <taxon>Chromatiaceae</taxon>
        <taxon>Nitrosococcus</taxon>
    </lineage>
</organism>
<evidence type="ECO:0000256" key="2">
    <source>
        <dbReference type="SAM" id="Phobius"/>
    </source>
</evidence>
<dbReference type="InterPro" id="IPR050882">
    <property type="entry name" value="Prepilin_peptidase/N-MTase"/>
</dbReference>
<dbReference type="GO" id="GO:0006465">
    <property type="term" value="P:signal peptide processing"/>
    <property type="evidence" value="ECO:0007669"/>
    <property type="project" value="TreeGrafter"/>
</dbReference>
<feature type="transmembrane region" description="Helical" evidence="2">
    <location>
        <begin position="6"/>
        <end position="23"/>
    </location>
</feature>
<evidence type="ECO:0000259" key="3">
    <source>
        <dbReference type="Pfam" id="PF01478"/>
    </source>
</evidence>
<keyword evidence="2" id="KW-0472">Membrane</keyword>
<protein>
    <submittedName>
        <fullName evidence="4">Prepilin peptidase</fullName>
    </submittedName>
</protein>
<accession>A0A4P7C4Y4</accession>
<dbReference type="InterPro" id="IPR000045">
    <property type="entry name" value="Prepilin_IV_endopep_pep"/>
</dbReference>
<dbReference type="PANTHER" id="PTHR30487:SF0">
    <property type="entry name" value="PREPILIN LEADER PEPTIDASE_N-METHYLTRANSFERASE-RELATED"/>
    <property type="match status" value="1"/>
</dbReference>
<dbReference type="EMBL" id="CP038033">
    <property type="protein sequence ID" value="QBQ55882.1"/>
    <property type="molecule type" value="Genomic_DNA"/>
</dbReference>
<dbReference type="KEGG" id="nwr:E3U44_16180"/>
<evidence type="ECO:0000313" key="5">
    <source>
        <dbReference type="Proteomes" id="UP000294325"/>
    </source>
</evidence>
<name>A0A4P7C4Y4_9GAMM</name>
<dbReference type="Proteomes" id="UP000294325">
    <property type="component" value="Chromosome"/>
</dbReference>
<dbReference type="Gene3D" id="1.20.120.1220">
    <property type="match status" value="1"/>
</dbReference>
<feature type="domain" description="Prepilin type IV endopeptidase peptidase" evidence="3">
    <location>
        <begin position="12"/>
        <end position="114"/>
    </location>
</feature>
<dbReference type="Pfam" id="PF01478">
    <property type="entry name" value="Peptidase_A24"/>
    <property type="match status" value="1"/>
</dbReference>
<dbReference type="PANTHER" id="PTHR30487">
    <property type="entry name" value="TYPE 4 PREPILIN-LIKE PROTEINS LEADER PEPTIDE-PROCESSING ENZYME"/>
    <property type="match status" value="1"/>
</dbReference>
<dbReference type="GO" id="GO:0004190">
    <property type="term" value="F:aspartic-type endopeptidase activity"/>
    <property type="evidence" value="ECO:0007669"/>
    <property type="project" value="InterPro"/>
</dbReference>
<evidence type="ECO:0000256" key="1">
    <source>
        <dbReference type="ARBA" id="ARBA00005801"/>
    </source>
</evidence>
<dbReference type="AlphaFoldDB" id="A0A4P7C4Y4"/>
<gene>
    <name evidence="4" type="ORF">E3U44_16180</name>
</gene>
<evidence type="ECO:0000313" key="4">
    <source>
        <dbReference type="EMBL" id="QBQ55882.1"/>
    </source>
</evidence>
<dbReference type="RefSeq" id="WP_134359137.1">
    <property type="nucleotide sequence ID" value="NZ_CP038033.1"/>
</dbReference>
<dbReference type="OrthoDB" id="5508079at2"/>
<reference evidence="4 5" key="1">
    <citation type="submission" date="2019-03" db="EMBL/GenBank/DDBJ databases">
        <title>The genome sequence of Nitrosococcus wardiae strain D1FHST reveals the archetypal metabolic capacity of ammonia-oxidizing Gammaproteobacteria.</title>
        <authorList>
            <person name="Wang L."/>
            <person name="Lim C.K."/>
            <person name="Hanson T.E."/>
            <person name="Dang H."/>
            <person name="Klotz M.G."/>
        </authorList>
    </citation>
    <scope>NUCLEOTIDE SEQUENCE [LARGE SCALE GENOMIC DNA]</scope>
    <source>
        <strain evidence="4 5">D1FHS</strain>
    </source>
</reference>
<feature type="transmembrane region" description="Helical" evidence="2">
    <location>
        <begin position="30"/>
        <end position="49"/>
    </location>
</feature>
<sequence>MLTSISFTAFSVLVWLLIATSYMDLKSHRIPNVLTFGGALLGLALQTWFLGLEGLFSGLGGLTLGLLLYLPFYLLGGMGAGDVKLLAAVGAFLGAKGILMAAIFSLFAGSFIGIGVLIARGVFLEVWRPYATTAKFLLLAGTYIPPQTNRNLNTRFPYAVAIAAGTLGAVFLLA</sequence>
<comment type="similarity">
    <text evidence="1">Belongs to the peptidase A24 family.</text>
</comment>
<proteinExistence type="inferred from homology"/>